<evidence type="ECO:0000313" key="1">
    <source>
        <dbReference type="EMBL" id="KAI3728198.1"/>
    </source>
</evidence>
<name>A0ACB9C1S6_ARCLA</name>
<keyword evidence="2" id="KW-1185">Reference proteome</keyword>
<accession>A0ACB9C1S6</accession>
<evidence type="ECO:0000313" key="2">
    <source>
        <dbReference type="Proteomes" id="UP001055879"/>
    </source>
</evidence>
<gene>
    <name evidence="1" type="ORF">L6452_16830</name>
</gene>
<organism evidence="1 2">
    <name type="scientific">Arctium lappa</name>
    <name type="common">Greater burdock</name>
    <name type="synonym">Lappa major</name>
    <dbReference type="NCBI Taxonomy" id="4217"/>
    <lineage>
        <taxon>Eukaryota</taxon>
        <taxon>Viridiplantae</taxon>
        <taxon>Streptophyta</taxon>
        <taxon>Embryophyta</taxon>
        <taxon>Tracheophyta</taxon>
        <taxon>Spermatophyta</taxon>
        <taxon>Magnoliopsida</taxon>
        <taxon>eudicotyledons</taxon>
        <taxon>Gunneridae</taxon>
        <taxon>Pentapetalae</taxon>
        <taxon>asterids</taxon>
        <taxon>campanulids</taxon>
        <taxon>Asterales</taxon>
        <taxon>Asteraceae</taxon>
        <taxon>Carduoideae</taxon>
        <taxon>Cardueae</taxon>
        <taxon>Arctiinae</taxon>
        <taxon>Arctium</taxon>
    </lineage>
</organism>
<reference evidence="1 2" key="2">
    <citation type="journal article" date="2022" name="Mol. Ecol. Resour.">
        <title>The genomes of chicory, endive, great burdock and yacon provide insights into Asteraceae paleo-polyploidization history and plant inulin production.</title>
        <authorList>
            <person name="Fan W."/>
            <person name="Wang S."/>
            <person name="Wang H."/>
            <person name="Wang A."/>
            <person name="Jiang F."/>
            <person name="Liu H."/>
            <person name="Zhao H."/>
            <person name="Xu D."/>
            <person name="Zhang Y."/>
        </authorList>
    </citation>
    <scope>NUCLEOTIDE SEQUENCE [LARGE SCALE GENOMIC DNA]</scope>
    <source>
        <strain evidence="2">cv. Niubang</strain>
    </source>
</reference>
<protein>
    <submittedName>
        <fullName evidence="1">Uncharacterized protein</fullName>
    </submittedName>
</protein>
<sequence>MHVYSDLLYWNIILYHVLKDSCCNDGLEGGVIEFQTCISTRNPLSGFDSGPFKRIKKCPFTLVFLELSSVWGWLGLKGEIASGWKTGDVLEVLEAWKGTVGGVHAFFC</sequence>
<proteinExistence type="predicted"/>
<reference evidence="2" key="1">
    <citation type="journal article" date="2022" name="Mol. Ecol. Resour.">
        <title>The genomes of chicory, endive, great burdock and yacon provide insights into Asteraceae palaeo-polyploidization history and plant inulin production.</title>
        <authorList>
            <person name="Fan W."/>
            <person name="Wang S."/>
            <person name="Wang H."/>
            <person name="Wang A."/>
            <person name="Jiang F."/>
            <person name="Liu H."/>
            <person name="Zhao H."/>
            <person name="Xu D."/>
            <person name="Zhang Y."/>
        </authorList>
    </citation>
    <scope>NUCLEOTIDE SEQUENCE [LARGE SCALE GENOMIC DNA]</scope>
    <source>
        <strain evidence="2">cv. Niubang</strain>
    </source>
</reference>
<dbReference type="EMBL" id="CM042051">
    <property type="protein sequence ID" value="KAI3728198.1"/>
    <property type="molecule type" value="Genomic_DNA"/>
</dbReference>
<dbReference type="Proteomes" id="UP001055879">
    <property type="component" value="Linkage Group LG05"/>
</dbReference>
<comment type="caution">
    <text evidence="1">The sequence shown here is derived from an EMBL/GenBank/DDBJ whole genome shotgun (WGS) entry which is preliminary data.</text>
</comment>